<feature type="compositionally biased region" description="Basic and acidic residues" evidence="1">
    <location>
        <begin position="185"/>
        <end position="205"/>
    </location>
</feature>
<feature type="compositionally biased region" description="Basic and acidic residues" evidence="1">
    <location>
        <begin position="1"/>
        <end position="16"/>
    </location>
</feature>
<reference evidence="3 4" key="1">
    <citation type="submission" date="2017-06" db="EMBL/GenBank/DDBJ databases">
        <title>A platform for efficient transgenesis in Macrostomum lignano, a flatworm model organism for stem cell research.</title>
        <authorList>
            <person name="Berezikov E."/>
        </authorList>
    </citation>
    <scope>NUCLEOTIDE SEQUENCE [LARGE SCALE GENOMIC DNA]</scope>
    <source>
        <strain evidence="3">DV1</strain>
        <tissue evidence="3">Whole organism</tissue>
    </source>
</reference>
<feature type="compositionally biased region" description="Polar residues" evidence="1">
    <location>
        <begin position="208"/>
        <end position="237"/>
    </location>
</feature>
<dbReference type="Proteomes" id="UP000215902">
    <property type="component" value="Unassembled WGS sequence"/>
</dbReference>
<evidence type="ECO:0000256" key="1">
    <source>
        <dbReference type="SAM" id="MobiDB-lite"/>
    </source>
</evidence>
<evidence type="ECO:0000259" key="2">
    <source>
        <dbReference type="PROSITE" id="PS50020"/>
    </source>
</evidence>
<evidence type="ECO:0000313" key="3">
    <source>
        <dbReference type="EMBL" id="PAA47967.1"/>
    </source>
</evidence>
<feature type="non-terminal residue" evidence="3">
    <location>
        <position position="1"/>
    </location>
</feature>
<dbReference type="PANTHER" id="PTHR21715">
    <property type="entry name" value="RH04127P"/>
    <property type="match status" value="1"/>
</dbReference>
<dbReference type="InterPro" id="IPR053233">
    <property type="entry name" value="ABRA-related"/>
</dbReference>
<dbReference type="STRING" id="282301.A0A267DGX3"/>
<dbReference type="CDD" id="cd00201">
    <property type="entry name" value="WW"/>
    <property type="match status" value="1"/>
</dbReference>
<dbReference type="PROSITE" id="PS50020">
    <property type="entry name" value="WW_DOMAIN_2"/>
    <property type="match status" value="1"/>
</dbReference>
<dbReference type="Gene3D" id="3.30.1470.10">
    <property type="entry name" value="Photosystem I PsaD, reaction center subunit II"/>
    <property type="match status" value="1"/>
</dbReference>
<gene>
    <name evidence="3" type="ORF">BOX15_Mlig009672g1</name>
</gene>
<feature type="domain" description="WW" evidence="2">
    <location>
        <begin position="84"/>
        <end position="131"/>
    </location>
</feature>
<feature type="compositionally biased region" description="Polar residues" evidence="1">
    <location>
        <begin position="17"/>
        <end position="26"/>
    </location>
</feature>
<dbReference type="AlphaFoldDB" id="A0A267DGX3"/>
<feature type="region of interest" description="Disordered" evidence="1">
    <location>
        <begin position="179"/>
        <end position="276"/>
    </location>
</feature>
<dbReference type="OrthoDB" id="6344460at2759"/>
<dbReference type="InterPro" id="IPR001202">
    <property type="entry name" value="WW_dom"/>
</dbReference>
<name>A0A267DGX3_9PLAT</name>
<proteinExistence type="predicted"/>
<keyword evidence="4" id="KW-1185">Reference proteome</keyword>
<accession>A0A267DGX3</accession>
<comment type="caution">
    <text evidence="3">The sequence shown here is derived from an EMBL/GenBank/DDBJ whole genome shotgun (WGS) entry which is preliminary data.</text>
</comment>
<protein>
    <recommendedName>
        <fullName evidence="2">WW domain-containing protein</fullName>
    </recommendedName>
</protein>
<feature type="region of interest" description="Disordered" evidence="1">
    <location>
        <begin position="1"/>
        <end position="26"/>
    </location>
</feature>
<evidence type="ECO:0000313" key="4">
    <source>
        <dbReference type="Proteomes" id="UP000215902"/>
    </source>
</evidence>
<feature type="compositionally biased region" description="Polar residues" evidence="1">
    <location>
        <begin position="265"/>
        <end position="276"/>
    </location>
</feature>
<dbReference type="PANTHER" id="PTHR21715:SF0">
    <property type="entry name" value="RH04127P"/>
    <property type="match status" value="1"/>
</dbReference>
<sequence length="335" mass="37122">KLRSNERKRDSRRMDKNVSQQKSSIGEISCRRHRIRQILLEEIPSENCTPPTESELRLYALHELGIDLDQEPELRSLALAGLTSPLPPGWQAVQLLLPVDEVGKTADPEPGWVLYYFNSSSGQSTWEHPSNARFRRRVAKQRRRLASAETAAAAGATNAEAELPCRVAQYFRRRGLSIETSTSHNGDDRTIHKEASVKCGDDKRARSQRPSVKPQNLSARCSSSSALPDGAHSSSLCSADLHGQHRQQYAKQQQTPQGRQRRKSVTTTTSSGAVDSVDSGFTSSCDQLEAESGCRSKKQQFGGRNGPLLDWSRVAQRTKVQLPPSGCKHAKKHCC</sequence>
<organism evidence="3 4">
    <name type="scientific">Macrostomum lignano</name>
    <dbReference type="NCBI Taxonomy" id="282301"/>
    <lineage>
        <taxon>Eukaryota</taxon>
        <taxon>Metazoa</taxon>
        <taxon>Spiralia</taxon>
        <taxon>Lophotrochozoa</taxon>
        <taxon>Platyhelminthes</taxon>
        <taxon>Rhabditophora</taxon>
        <taxon>Macrostomorpha</taxon>
        <taxon>Macrostomida</taxon>
        <taxon>Macrostomidae</taxon>
        <taxon>Macrostomum</taxon>
    </lineage>
</organism>
<feature type="compositionally biased region" description="Polar residues" evidence="1">
    <location>
        <begin position="246"/>
        <end position="258"/>
    </location>
</feature>
<dbReference type="EMBL" id="NIVC01004276">
    <property type="protein sequence ID" value="PAA47967.1"/>
    <property type="molecule type" value="Genomic_DNA"/>
</dbReference>